<dbReference type="EMBL" id="MF782455">
    <property type="protein sequence ID" value="ATZ80887.1"/>
    <property type="molecule type" value="Genomic_DNA"/>
</dbReference>
<accession>A0A2H4UVJ3</accession>
<gene>
    <name evidence="1" type="ORF">BMW23_0841</name>
</gene>
<organism evidence="1">
    <name type="scientific">Bodo saltans virus</name>
    <dbReference type="NCBI Taxonomy" id="2024608"/>
    <lineage>
        <taxon>Viruses</taxon>
        <taxon>Varidnaviria</taxon>
        <taxon>Bamfordvirae</taxon>
        <taxon>Nucleocytoviricota</taxon>
        <taxon>Megaviricetes</taxon>
        <taxon>Imitervirales</taxon>
        <taxon>Mimiviridae</taxon>
        <taxon>Klosneuvirinae</taxon>
        <taxon>Theiavirus</taxon>
        <taxon>Theiavirus salishense</taxon>
    </lineage>
</organism>
<evidence type="ECO:0000313" key="1">
    <source>
        <dbReference type="EMBL" id="ATZ80887.1"/>
    </source>
</evidence>
<proteinExistence type="predicted"/>
<keyword evidence="2" id="KW-1185">Reference proteome</keyword>
<sequence>MEVLLQSISTSIHNNEKNKNINDIVKNYNNINDSIDSATKLLQTLKTKMEENDDNDSIDSYDENEFEKSKLEIDKLIKVFTECTDLEKRIDIYKKINKISNECIHHLEKKKLVIVECDKMNFEEKKHKPKLYSSSSDDE</sequence>
<name>A0A2H4UVJ3_9VIRU</name>
<reference evidence="1" key="1">
    <citation type="journal article" date="2017" name="Elife">
        <title>The kinetoplastid-infecting Bodo saltans virus (BsV), a window into the most abundant giant viruses in the sea.</title>
        <authorList>
            <person name="Deeg C.M."/>
            <person name="Chow C.-E.T."/>
            <person name="Suttle C.A."/>
        </authorList>
    </citation>
    <scope>NUCLEOTIDE SEQUENCE</scope>
    <source>
        <strain evidence="1">NG1</strain>
    </source>
</reference>
<dbReference type="Proteomes" id="UP000240325">
    <property type="component" value="Segment"/>
</dbReference>
<protein>
    <submittedName>
        <fullName evidence="1">Uncharacterized protein</fullName>
    </submittedName>
</protein>
<evidence type="ECO:0000313" key="2">
    <source>
        <dbReference type="Proteomes" id="UP000240325"/>
    </source>
</evidence>